<proteinExistence type="predicted"/>
<keyword evidence="1" id="KW-0732">Signal</keyword>
<reference evidence="5" key="1">
    <citation type="journal article" date="2017" name="Nat. Commun.">
        <title>The North American bullfrog draft genome provides insight into hormonal regulation of long noncoding RNA.</title>
        <authorList>
            <person name="Hammond S.A."/>
            <person name="Warren R.L."/>
            <person name="Vandervalk B.P."/>
            <person name="Kucuk E."/>
            <person name="Khan H."/>
            <person name="Gibb E.A."/>
            <person name="Pandoh P."/>
            <person name="Kirk H."/>
            <person name="Zhao Y."/>
            <person name="Jones M."/>
            <person name="Mungall A.J."/>
            <person name="Coope R."/>
            <person name="Pleasance S."/>
            <person name="Moore R.A."/>
            <person name="Holt R.A."/>
            <person name="Round J.M."/>
            <person name="Ohora S."/>
            <person name="Walle B.V."/>
            <person name="Veldhoen N."/>
            <person name="Helbing C.C."/>
            <person name="Birol I."/>
        </authorList>
    </citation>
    <scope>NUCLEOTIDE SEQUENCE [LARGE SCALE GENOMIC DNA]</scope>
</reference>
<dbReference type="PANTHER" id="PTHR11481:SF60">
    <property type="entry name" value="IG-LIKE DOMAIN-CONTAINING PROTEIN"/>
    <property type="match status" value="1"/>
</dbReference>
<feature type="domain" description="Ig-like" evidence="3">
    <location>
        <begin position="208"/>
        <end position="287"/>
    </location>
</feature>
<keyword evidence="5" id="KW-1185">Reference proteome</keyword>
<evidence type="ECO:0000313" key="4">
    <source>
        <dbReference type="EMBL" id="PIO27960.1"/>
    </source>
</evidence>
<dbReference type="InterPro" id="IPR036179">
    <property type="entry name" value="Ig-like_dom_sf"/>
</dbReference>
<evidence type="ECO:0000256" key="1">
    <source>
        <dbReference type="ARBA" id="ARBA00022729"/>
    </source>
</evidence>
<feature type="domain" description="Ig-like" evidence="3">
    <location>
        <begin position="395"/>
        <end position="482"/>
    </location>
</feature>
<dbReference type="InterPro" id="IPR003599">
    <property type="entry name" value="Ig_sub"/>
</dbReference>
<accession>A0A2G9RJ83</accession>
<dbReference type="SUPFAM" id="SSF48726">
    <property type="entry name" value="Immunoglobulin"/>
    <property type="match status" value="4"/>
</dbReference>
<dbReference type="Proteomes" id="UP000228934">
    <property type="component" value="Unassembled WGS sequence"/>
</dbReference>
<feature type="domain" description="Ig-like" evidence="3">
    <location>
        <begin position="110"/>
        <end position="200"/>
    </location>
</feature>
<evidence type="ECO:0000259" key="3">
    <source>
        <dbReference type="PROSITE" id="PS50835"/>
    </source>
</evidence>
<dbReference type="PANTHER" id="PTHR11481">
    <property type="entry name" value="IMMUNOGLOBULIN FC RECEPTOR"/>
    <property type="match status" value="1"/>
</dbReference>
<name>A0A2G9RJ83_AQUCT</name>
<dbReference type="GO" id="GO:0007166">
    <property type="term" value="P:cell surface receptor signaling pathway"/>
    <property type="evidence" value="ECO:0007669"/>
    <property type="project" value="TreeGrafter"/>
</dbReference>
<feature type="domain" description="Ig-like" evidence="3">
    <location>
        <begin position="6"/>
        <end position="103"/>
    </location>
</feature>
<dbReference type="SMART" id="SM00409">
    <property type="entry name" value="IG"/>
    <property type="match status" value="4"/>
</dbReference>
<feature type="non-terminal residue" evidence="4">
    <location>
        <position position="543"/>
    </location>
</feature>
<evidence type="ECO:0000256" key="2">
    <source>
        <dbReference type="ARBA" id="ARBA00023157"/>
    </source>
</evidence>
<dbReference type="AlphaFoldDB" id="A0A2G9RJ83"/>
<dbReference type="SMART" id="SM00408">
    <property type="entry name" value="IGc2"/>
    <property type="match status" value="3"/>
</dbReference>
<dbReference type="GO" id="GO:0009897">
    <property type="term" value="C:external side of plasma membrane"/>
    <property type="evidence" value="ECO:0007669"/>
    <property type="project" value="TreeGrafter"/>
</dbReference>
<dbReference type="EMBL" id="KV941204">
    <property type="protein sequence ID" value="PIO27960.1"/>
    <property type="molecule type" value="Genomic_DNA"/>
</dbReference>
<dbReference type="GO" id="GO:0006955">
    <property type="term" value="P:immune response"/>
    <property type="evidence" value="ECO:0007669"/>
    <property type="project" value="TreeGrafter"/>
</dbReference>
<dbReference type="GO" id="GO:0004888">
    <property type="term" value="F:transmembrane signaling receptor activity"/>
    <property type="evidence" value="ECO:0007669"/>
    <property type="project" value="TreeGrafter"/>
</dbReference>
<gene>
    <name evidence="4" type="ORF">AB205_0149330</name>
</gene>
<feature type="domain" description="Ig-like" evidence="3">
    <location>
        <begin position="299"/>
        <end position="387"/>
    </location>
</feature>
<dbReference type="InterPro" id="IPR050488">
    <property type="entry name" value="Ig_Fc_receptor"/>
</dbReference>
<protein>
    <submittedName>
        <fullName evidence="4">Platelet endothelial cell adhesion molecule</fullName>
    </submittedName>
</protein>
<dbReference type="Gene3D" id="2.60.40.10">
    <property type="entry name" value="Immunoglobulins"/>
    <property type="match status" value="5"/>
</dbReference>
<keyword evidence="2" id="KW-1015">Disulfide bond</keyword>
<dbReference type="InterPro" id="IPR003598">
    <property type="entry name" value="Ig_sub2"/>
</dbReference>
<organism evidence="4 5">
    <name type="scientific">Aquarana catesbeiana</name>
    <name type="common">American bullfrog</name>
    <name type="synonym">Rana catesbeiana</name>
    <dbReference type="NCBI Taxonomy" id="8400"/>
    <lineage>
        <taxon>Eukaryota</taxon>
        <taxon>Metazoa</taxon>
        <taxon>Chordata</taxon>
        <taxon>Craniata</taxon>
        <taxon>Vertebrata</taxon>
        <taxon>Euteleostomi</taxon>
        <taxon>Amphibia</taxon>
        <taxon>Batrachia</taxon>
        <taxon>Anura</taxon>
        <taxon>Neobatrachia</taxon>
        <taxon>Ranoidea</taxon>
        <taxon>Ranidae</taxon>
        <taxon>Aquarana</taxon>
    </lineage>
</organism>
<dbReference type="InterPro" id="IPR007110">
    <property type="entry name" value="Ig-like_dom"/>
</dbReference>
<dbReference type="PROSITE" id="PS50835">
    <property type="entry name" value="IG_LIKE"/>
    <property type="match status" value="5"/>
</dbReference>
<dbReference type="InterPro" id="IPR013783">
    <property type="entry name" value="Ig-like_fold"/>
</dbReference>
<sequence length="543" mass="60668">MVCGQPVNFTINRIELEAFPSLTLKNGDNLQLKCLVNIAKIADFVLASTFTFYKDDRLIHNVTTTSSQAIYIIQNASVSQSGLYKCRINADSRHKTSEEIKVKVTGLSAPLISITKTEVSEGDEITVTCEAPNEEPPMTFNFYKTVKEKGSPKKKQSNNNYAENTYEIKEGESILHFECTVKLMIEDEPESPLSRRQTVTVVEPFSTPTITVRPSNNFTEGAVMEVTCTVQKSYRRSEEVSITLQKGNQILKASTSERLTYSQVATVSDMGDYTCKAEGKTASKTTTAMVKVKELFPRPRLTLKLTNNKTEFINDGDGVGLECSVSSLSPQESSKQDFYLIVNNGERRHMRRGGKFLMRLRSTDSGDYKCEVTIANITKTSEQVQVKVYAPVTKPELKQILRGNKMVVLGDTLILTCRSPTGTPPIVYTLYREGEPLERKEMKDNSEVTFMVNTTKLHDLGHYQCNASNRNHKSSALSEVLNVMVIGIEILLRNVTETDIMHAQHIVSLFTKEKDGTYFCKASNKANKIASSKSMEVKGLINI</sequence>
<dbReference type="Pfam" id="PF13895">
    <property type="entry name" value="Ig_2"/>
    <property type="match status" value="3"/>
</dbReference>
<dbReference type="OrthoDB" id="9950534at2759"/>
<evidence type="ECO:0000313" key="5">
    <source>
        <dbReference type="Proteomes" id="UP000228934"/>
    </source>
</evidence>